<evidence type="ECO:0000259" key="8">
    <source>
        <dbReference type="SMART" id="SM00148"/>
    </source>
</evidence>
<organism evidence="9 10">
    <name type="scientific">Candidatus Limadaptatus stercorigallinarum</name>
    <dbReference type="NCBI Taxonomy" id="2840845"/>
    <lineage>
        <taxon>Bacteria</taxon>
        <taxon>Bacillati</taxon>
        <taxon>Bacillota</taxon>
        <taxon>Clostridia</taxon>
        <taxon>Eubacteriales</taxon>
        <taxon>Candidatus Limadaptatus</taxon>
    </lineage>
</organism>
<dbReference type="EC" id="4.6.1.13" evidence="2"/>
<gene>
    <name evidence="9" type="ORF">IAD51_01090</name>
</gene>
<reference evidence="9" key="2">
    <citation type="journal article" date="2021" name="PeerJ">
        <title>Extensive microbial diversity within the chicken gut microbiome revealed by metagenomics and culture.</title>
        <authorList>
            <person name="Gilroy R."/>
            <person name="Ravi A."/>
            <person name="Getino M."/>
            <person name="Pursley I."/>
            <person name="Horton D.L."/>
            <person name="Alikhan N.F."/>
            <person name="Baker D."/>
            <person name="Gharbi K."/>
            <person name="Hall N."/>
            <person name="Watson M."/>
            <person name="Adriaenssens E.M."/>
            <person name="Foster-Nyarko E."/>
            <person name="Jarju S."/>
            <person name="Secka A."/>
            <person name="Antonio M."/>
            <person name="Oren A."/>
            <person name="Chaudhuri R.R."/>
            <person name="La Ragione R."/>
            <person name="Hildebrand F."/>
            <person name="Pallen M.J."/>
        </authorList>
    </citation>
    <scope>NUCLEOTIDE SEQUENCE</scope>
    <source>
        <strain evidence="9">1063</strain>
    </source>
</reference>
<proteinExistence type="predicted"/>
<reference evidence="9" key="1">
    <citation type="submission" date="2020-10" db="EMBL/GenBank/DDBJ databases">
        <authorList>
            <person name="Gilroy R."/>
        </authorList>
    </citation>
    <scope>NUCLEOTIDE SEQUENCE</scope>
    <source>
        <strain evidence="9">1063</strain>
    </source>
</reference>
<evidence type="ECO:0000256" key="6">
    <source>
        <dbReference type="SAM" id="MobiDB-lite"/>
    </source>
</evidence>
<evidence type="ECO:0000313" key="10">
    <source>
        <dbReference type="Proteomes" id="UP000824088"/>
    </source>
</evidence>
<evidence type="ECO:0000256" key="3">
    <source>
        <dbReference type="ARBA" id="ARBA00019758"/>
    </source>
</evidence>
<keyword evidence="7" id="KW-0472">Membrane</keyword>
<feature type="transmembrane region" description="Helical" evidence="7">
    <location>
        <begin position="39"/>
        <end position="63"/>
    </location>
</feature>
<evidence type="ECO:0000256" key="7">
    <source>
        <dbReference type="SAM" id="Phobius"/>
    </source>
</evidence>
<dbReference type="GO" id="GO:0004436">
    <property type="term" value="F:phosphatidylinositol diacylglycerol-lyase activity"/>
    <property type="evidence" value="ECO:0007669"/>
    <property type="project" value="UniProtKB-EC"/>
</dbReference>
<dbReference type="PANTHER" id="PTHR13593">
    <property type="match status" value="1"/>
</dbReference>
<dbReference type="EMBL" id="DVMN01000016">
    <property type="protein sequence ID" value="HIU20826.1"/>
    <property type="molecule type" value="Genomic_DNA"/>
</dbReference>
<dbReference type="PANTHER" id="PTHR13593:SF113">
    <property type="entry name" value="SI:DKEY-266F7.9"/>
    <property type="match status" value="1"/>
</dbReference>
<keyword evidence="7" id="KW-1133">Transmembrane helix</keyword>
<dbReference type="InterPro" id="IPR017946">
    <property type="entry name" value="PLC-like_Pdiesterase_TIM-brl"/>
</dbReference>
<name>A0A9D1L1Q0_9FIRM</name>
<keyword evidence="7" id="KW-0812">Transmembrane</keyword>
<feature type="region of interest" description="Disordered" evidence="6">
    <location>
        <begin position="1"/>
        <end position="31"/>
    </location>
</feature>
<dbReference type="Pfam" id="PF00388">
    <property type="entry name" value="PI-PLC-X"/>
    <property type="match status" value="1"/>
</dbReference>
<dbReference type="PROSITE" id="PS50007">
    <property type="entry name" value="PIPLC_X_DOMAIN"/>
    <property type="match status" value="1"/>
</dbReference>
<comment type="catalytic activity">
    <reaction evidence="1">
        <text>a 1,2-diacyl-sn-glycero-3-phospho-(1D-myo-inositol) = 1D-myo-inositol 1,2-cyclic phosphate + a 1,2-diacyl-sn-glycerol</text>
        <dbReference type="Rhea" id="RHEA:17093"/>
        <dbReference type="ChEBI" id="CHEBI:17815"/>
        <dbReference type="ChEBI" id="CHEBI:57880"/>
        <dbReference type="ChEBI" id="CHEBI:58484"/>
        <dbReference type="EC" id="4.6.1.13"/>
    </reaction>
</comment>
<evidence type="ECO:0000256" key="1">
    <source>
        <dbReference type="ARBA" id="ARBA00001316"/>
    </source>
</evidence>
<evidence type="ECO:0000256" key="5">
    <source>
        <dbReference type="ARBA" id="ARBA00030782"/>
    </source>
</evidence>
<evidence type="ECO:0000256" key="4">
    <source>
        <dbReference type="ARBA" id="ARBA00030474"/>
    </source>
</evidence>
<evidence type="ECO:0000256" key="2">
    <source>
        <dbReference type="ARBA" id="ARBA00012581"/>
    </source>
</evidence>
<comment type="caution">
    <text evidence="9">The sequence shown here is derived from an EMBL/GenBank/DDBJ whole genome shotgun (WGS) entry which is preliminary data.</text>
</comment>
<dbReference type="CDD" id="cd08557">
    <property type="entry name" value="PI-PLCc_bacteria_like"/>
    <property type="match status" value="1"/>
</dbReference>
<dbReference type="Proteomes" id="UP000824088">
    <property type="component" value="Unassembled WGS sequence"/>
</dbReference>
<dbReference type="InterPro" id="IPR000909">
    <property type="entry name" value="PLipase_C_PInositol-sp_X_dom"/>
</dbReference>
<dbReference type="InterPro" id="IPR051057">
    <property type="entry name" value="PI-PLC_domain"/>
</dbReference>
<dbReference type="SMART" id="SM00148">
    <property type="entry name" value="PLCXc"/>
    <property type="match status" value="1"/>
</dbReference>
<evidence type="ECO:0000313" key="9">
    <source>
        <dbReference type="EMBL" id="HIU20826.1"/>
    </source>
</evidence>
<dbReference type="GO" id="GO:0006629">
    <property type="term" value="P:lipid metabolic process"/>
    <property type="evidence" value="ECO:0007669"/>
    <property type="project" value="InterPro"/>
</dbReference>
<feature type="domain" description="Phosphatidylinositol-specific phospholipase C X" evidence="8">
    <location>
        <begin position="89"/>
        <end position="230"/>
    </location>
</feature>
<protein>
    <recommendedName>
        <fullName evidence="3">1-phosphatidylinositol phosphodiesterase</fullName>
        <ecNumber evidence="2">4.6.1.13</ecNumber>
    </recommendedName>
    <alternativeName>
        <fullName evidence="4">Phosphatidylinositol diacylglycerol-lyase</fullName>
    </alternativeName>
    <alternativeName>
        <fullName evidence="5">Phosphatidylinositol-specific phospholipase C</fullName>
    </alternativeName>
</protein>
<accession>A0A9D1L1Q0</accession>
<dbReference type="Gene3D" id="3.20.20.190">
    <property type="entry name" value="Phosphatidylinositol (PI) phosphodiesterase"/>
    <property type="match status" value="1"/>
</dbReference>
<dbReference type="AlphaFoldDB" id="A0A9D1L1Q0"/>
<dbReference type="GO" id="GO:0008081">
    <property type="term" value="F:phosphoric diester hydrolase activity"/>
    <property type="evidence" value="ECO:0007669"/>
    <property type="project" value="InterPro"/>
</dbReference>
<dbReference type="SUPFAM" id="SSF51695">
    <property type="entry name" value="PLC-like phosphodiesterases"/>
    <property type="match status" value="1"/>
</dbReference>
<sequence>MEDYDFAAAGGVPEDGGAASEEPRKKQKKKLTRREKGKIALIVIGSFLGLIALLAVILAPIIVEGNKVITRDGAEPNIYLTEWMNYISDDAPVTDLAIPGSHDSGCFGMPWYAETQDLNFAEQLERGVRYFDIRVNKKGGDYVIFHGPVNGTDYVDLLYQIDEFMDAHPSEFLILDFSHFKNGSEEGVFALFDEIVGAERVVNNTKMTDAAFLDSLTLGDVRGKCIVFIDPE</sequence>